<dbReference type="EC" id="2.7.7.65" evidence="2"/>
<evidence type="ECO:0000313" key="8">
    <source>
        <dbReference type="Proteomes" id="UP000233778"/>
    </source>
</evidence>
<dbReference type="GO" id="GO:1902201">
    <property type="term" value="P:negative regulation of bacterial-type flagellum-dependent cell motility"/>
    <property type="evidence" value="ECO:0007669"/>
    <property type="project" value="TreeGrafter"/>
</dbReference>
<reference evidence="5 8" key="3">
    <citation type="submission" date="2017-11" db="EMBL/GenBank/DDBJ databases">
        <title>Complete genome sequence of Serratia sp. ATCC 39006 LacA.</title>
        <authorList>
            <person name="Hampton H.G."/>
            <person name="Jackson S.A."/>
            <person name="Jauregui R."/>
            <person name="Poulter G.T.M."/>
            <person name="Salmond G.P.C."/>
            <person name="Fineran P.C."/>
        </authorList>
    </citation>
    <scope>NUCLEOTIDE SEQUENCE [LARGE SCALE GENOMIC DNA]</scope>
    <source>
        <strain evidence="5 8">ATCC 39006</strain>
    </source>
</reference>
<dbReference type="Proteomes" id="UP000233778">
    <property type="component" value="Chromosome"/>
</dbReference>
<evidence type="ECO:0000313" key="5">
    <source>
        <dbReference type="EMBL" id="AUH00645.1"/>
    </source>
</evidence>
<proteinExistence type="predicted"/>
<keyword evidence="7" id="KW-1185">Reference proteome</keyword>
<dbReference type="Pfam" id="PF00990">
    <property type="entry name" value="GGDEF"/>
    <property type="match status" value="1"/>
</dbReference>
<evidence type="ECO:0000259" key="4">
    <source>
        <dbReference type="PROSITE" id="PS50887"/>
    </source>
</evidence>
<dbReference type="GO" id="GO:0052621">
    <property type="term" value="F:diguanylate cyclase activity"/>
    <property type="evidence" value="ECO:0007669"/>
    <property type="project" value="UniProtKB-EC"/>
</dbReference>
<dbReference type="NCBIfam" id="TIGR00254">
    <property type="entry name" value="GGDEF"/>
    <property type="match status" value="1"/>
</dbReference>
<dbReference type="EMBL" id="CP025084">
    <property type="protein sequence ID" value="AUH04966.1"/>
    <property type="molecule type" value="Genomic_DNA"/>
</dbReference>
<dbReference type="KEGG" id="serq:CWC46_13050"/>
<evidence type="ECO:0000256" key="2">
    <source>
        <dbReference type="ARBA" id="ARBA00012528"/>
    </source>
</evidence>
<name>A0A2I5T7T9_SERS3</name>
<dbReference type="InterPro" id="IPR050469">
    <property type="entry name" value="Diguanylate_Cyclase"/>
</dbReference>
<dbReference type="InterPro" id="IPR029787">
    <property type="entry name" value="Nucleotide_cyclase"/>
</dbReference>
<evidence type="ECO:0000256" key="1">
    <source>
        <dbReference type="ARBA" id="ARBA00004665"/>
    </source>
</evidence>
<dbReference type="PANTHER" id="PTHR45138">
    <property type="entry name" value="REGULATORY COMPONENTS OF SENSORY TRANSDUCTION SYSTEM"/>
    <property type="match status" value="1"/>
</dbReference>
<dbReference type="GO" id="GO:0043709">
    <property type="term" value="P:cell adhesion involved in single-species biofilm formation"/>
    <property type="evidence" value="ECO:0007669"/>
    <property type="project" value="TreeGrafter"/>
</dbReference>
<evidence type="ECO:0000256" key="3">
    <source>
        <dbReference type="ARBA" id="ARBA00034247"/>
    </source>
</evidence>
<dbReference type="Gene3D" id="3.30.70.270">
    <property type="match status" value="1"/>
</dbReference>
<reference evidence="6" key="4">
    <citation type="submission" date="2017-11" db="EMBL/GenBank/DDBJ databases">
        <title>Complete genome sequence of Serratia sp. ATCC 39006.</title>
        <authorList>
            <person name="Hampton H.G."/>
            <person name="Jackson S.A."/>
            <person name="Jauregui R."/>
            <person name="Poulter G.T.M."/>
            <person name="Salmond G.P.C."/>
            <person name="Fineran P.C."/>
        </authorList>
    </citation>
    <scope>NUCLEOTIDE SEQUENCE</scope>
    <source>
        <strain evidence="6">ATCC 39006</strain>
    </source>
</reference>
<organism evidence="6 7">
    <name type="scientific">Serratia sp. (strain ATCC 39006)</name>
    <name type="common">Prodigiosinella confusarubida</name>
    <dbReference type="NCBI Taxonomy" id="104623"/>
    <lineage>
        <taxon>Bacteria</taxon>
        <taxon>Pseudomonadati</taxon>
        <taxon>Pseudomonadota</taxon>
        <taxon>Gammaproteobacteria</taxon>
        <taxon>Enterobacterales</taxon>
        <taxon>Pectobacteriaceae</taxon>
        <taxon>Prodigiosinella</taxon>
    </lineage>
</organism>
<comment type="catalytic activity">
    <reaction evidence="3">
        <text>2 GTP = 3',3'-c-di-GMP + 2 diphosphate</text>
        <dbReference type="Rhea" id="RHEA:24898"/>
        <dbReference type="ChEBI" id="CHEBI:33019"/>
        <dbReference type="ChEBI" id="CHEBI:37565"/>
        <dbReference type="ChEBI" id="CHEBI:58805"/>
        <dbReference type="EC" id="2.7.7.65"/>
    </reaction>
</comment>
<reference evidence="6 7" key="1">
    <citation type="journal article" date="2013" name="Genome Announc.">
        <title>Draft genome sequence of Serratia sp. strain ATCC 39006, a model bacterium for analysis of the biosynthesis and regulation of prodigiosin, a carbapenem, and gas vesicles.</title>
        <authorList>
            <person name="Fineran P.C."/>
            <person name="Iglesias Cans M.C."/>
            <person name="Ramsay J.P."/>
            <person name="Wilf N.M."/>
            <person name="Cossyleon D."/>
            <person name="McNeil M.B."/>
            <person name="Williamson N.R."/>
            <person name="Monson R.E."/>
            <person name="Becher S.A."/>
            <person name="Stanton J.A."/>
            <person name="Brugger K."/>
            <person name="Brown S.D."/>
            <person name="Salmond G.P."/>
        </authorList>
    </citation>
    <scope>NUCLEOTIDE SEQUENCE [LARGE SCALE GENOMIC DNA]</scope>
    <source>
        <strain evidence="6">ATCC 39006</strain>
        <strain evidence="7">ATCC 39006 / SC 11482</strain>
    </source>
</reference>
<dbReference type="PANTHER" id="PTHR45138:SF9">
    <property type="entry name" value="DIGUANYLATE CYCLASE DGCM-RELATED"/>
    <property type="match status" value="1"/>
</dbReference>
<dbReference type="SUPFAM" id="SSF55073">
    <property type="entry name" value="Nucleotide cyclase"/>
    <property type="match status" value="1"/>
</dbReference>
<sequence length="112" mass="12950">MDLYHIRTAVKRWITCCFYDTDIYLFHGIHEPYGARFPAPSFIVDWLDIGHFKQVNDEYGHAIGDNVLIYFSSLIKNHICRNDYVLRMGGEAFCILLTNTNLSEATTVVKNT</sequence>
<gene>
    <name evidence="5" type="ORF">CWC46_13050</name>
    <name evidence="6" type="ORF">Ser39006_013055</name>
</gene>
<accession>A0A2I5T7T9</accession>
<dbReference type="CDD" id="cd01949">
    <property type="entry name" value="GGDEF"/>
    <property type="match status" value="1"/>
</dbReference>
<reference evidence="6" key="2">
    <citation type="submission" date="2013-09" db="EMBL/GenBank/DDBJ databases">
        <authorList>
            <person name="Wang G."/>
            <person name="Yang Y."/>
            <person name="Su Y."/>
        </authorList>
    </citation>
    <scope>NUCLEOTIDE SEQUENCE</scope>
    <source>
        <strain evidence="6">ATCC 39006</strain>
    </source>
</reference>
<feature type="domain" description="GGDEF" evidence="4">
    <location>
        <begin position="40"/>
        <end position="112"/>
    </location>
</feature>
<protein>
    <recommendedName>
        <fullName evidence="2">diguanylate cyclase</fullName>
        <ecNumber evidence="2">2.7.7.65</ecNumber>
    </recommendedName>
</protein>
<dbReference type="Proteomes" id="UP000017700">
    <property type="component" value="Chromosome"/>
</dbReference>
<evidence type="ECO:0000313" key="6">
    <source>
        <dbReference type="EMBL" id="AUH04966.1"/>
    </source>
</evidence>
<dbReference type="GO" id="GO:0005886">
    <property type="term" value="C:plasma membrane"/>
    <property type="evidence" value="ECO:0007669"/>
    <property type="project" value="TreeGrafter"/>
</dbReference>
<dbReference type="KEGG" id="sera:Ser39006_013055"/>
<dbReference type="AlphaFoldDB" id="A0A2I5T7T9"/>
<dbReference type="PROSITE" id="PS50887">
    <property type="entry name" value="GGDEF"/>
    <property type="match status" value="1"/>
</dbReference>
<dbReference type="InterPro" id="IPR000160">
    <property type="entry name" value="GGDEF_dom"/>
</dbReference>
<comment type="pathway">
    <text evidence="1">Purine metabolism; 3',5'-cyclic di-GMP biosynthesis.</text>
</comment>
<dbReference type="EMBL" id="CP025085">
    <property type="protein sequence ID" value="AUH00645.1"/>
    <property type="molecule type" value="Genomic_DNA"/>
</dbReference>
<evidence type="ECO:0000313" key="7">
    <source>
        <dbReference type="Proteomes" id="UP000017700"/>
    </source>
</evidence>
<dbReference type="InterPro" id="IPR043128">
    <property type="entry name" value="Rev_trsase/Diguanyl_cyclase"/>
</dbReference>